<organism evidence="2 3">
    <name type="scientific">Bifidobacterium simiarum</name>
    <dbReference type="NCBI Taxonomy" id="2045441"/>
    <lineage>
        <taxon>Bacteria</taxon>
        <taxon>Bacillati</taxon>
        <taxon>Actinomycetota</taxon>
        <taxon>Actinomycetes</taxon>
        <taxon>Bifidobacteriales</taxon>
        <taxon>Bifidobacteriaceae</taxon>
        <taxon>Bifidobacterium</taxon>
    </lineage>
</organism>
<dbReference type="EMBL" id="PEBK01000006">
    <property type="protein sequence ID" value="PJM75070.1"/>
    <property type="molecule type" value="Genomic_DNA"/>
</dbReference>
<protein>
    <submittedName>
        <fullName evidence="2">Restriction endonuclease</fullName>
    </submittedName>
</protein>
<dbReference type="OrthoDB" id="9797574at2"/>
<dbReference type="Pfam" id="PF09019">
    <property type="entry name" value="EcoRII-C"/>
    <property type="match status" value="1"/>
</dbReference>
<sequence length="420" mass="48058">MSNYGLLGDYIEKVASKELQRVDVDPERSNQHEIGGVTKAMLPVLGDVDRKASDGNGIPTVAMYLSDDDDPVTEDIFTSWYDTRRNNPTRSAEWRLYYQACVPMRLASAGDTLYCGYMKDGRLLLAIAAASSSVDAEMRWLFGIKNLDGRFSVYDQTKASVDVFAIQLLTLLGFEPQQKDALLLEDMLHRWNYSFPTGREFAQYAEDSLTDVDPKTDNPDEVVLAYYEREYHLFSVLEEAIIQHEYEATPFVSKDGKIDVPQFTKFYKHARNRRVSRAGTSLEQHVQRILNERGIRFTPQAVTEESKKPDFLFPGVEEYADGRYPSSNLRMLALKTSTKDRWRQVLDEADRISEKHLFTITPSGISSKQNKQMMDKNLRLVMPKSIRDTHSEDVQRNTILFADFITEVKDLPTLKNLGLD</sequence>
<dbReference type="GO" id="GO:0003677">
    <property type="term" value="F:DNA binding"/>
    <property type="evidence" value="ECO:0007669"/>
    <property type="project" value="InterPro"/>
</dbReference>
<gene>
    <name evidence="2" type="ORF">CSQ87_07575</name>
</gene>
<keyword evidence="2" id="KW-0255">Endonuclease</keyword>
<dbReference type="REBASE" id="246028">
    <property type="entry name" value="R1.BspTRI7ORF7585P"/>
</dbReference>
<reference evidence="2 3" key="1">
    <citation type="submission" date="2017-10" db="EMBL/GenBank/DDBJ databases">
        <title>Draft genome sequences of strains TRE 1, TRE 9, TRE H and TRI 7, isolated from tamarins, belonging to four potential novel Bifidobacterium species.</title>
        <authorList>
            <person name="Mattarelli P."/>
            <person name="Modesto M."/>
            <person name="Puglisi E."/>
            <person name="Morelli L."/>
            <person name="Spezio C."/>
            <person name="Bonetti A."/>
            <person name="Sandri C."/>
        </authorList>
    </citation>
    <scope>NUCLEOTIDE SEQUENCE [LARGE SCALE GENOMIC DNA]</scope>
    <source>
        <strain evidence="3">TRI7</strain>
    </source>
</reference>
<evidence type="ECO:0000313" key="3">
    <source>
        <dbReference type="Proteomes" id="UP000231451"/>
    </source>
</evidence>
<dbReference type="Gene3D" id="3.40.91.80">
    <property type="match status" value="1"/>
</dbReference>
<keyword evidence="3" id="KW-1185">Reference proteome</keyword>
<dbReference type="GO" id="GO:0009036">
    <property type="term" value="F:type II site-specific deoxyribonuclease activity"/>
    <property type="evidence" value="ECO:0007669"/>
    <property type="project" value="InterPro"/>
</dbReference>
<comment type="caution">
    <text evidence="2">The sequence shown here is derived from an EMBL/GenBank/DDBJ whole genome shotgun (WGS) entry which is preliminary data.</text>
</comment>
<accession>A0A2M9HE33</accession>
<feature type="domain" description="Restriction endonuclease type II EcoRII C-terminal" evidence="1">
    <location>
        <begin position="234"/>
        <end position="405"/>
    </location>
</feature>
<dbReference type="InterPro" id="IPR038365">
    <property type="entry name" value="EcoRII_C_sf"/>
</dbReference>
<name>A0A2M9HE33_9BIFI</name>
<keyword evidence="2" id="KW-0540">Nuclease</keyword>
<dbReference type="RefSeq" id="WP_100513266.1">
    <property type="nucleotide sequence ID" value="NZ_PEBK01000006.1"/>
</dbReference>
<dbReference type="SUPFAM" id="SSF52980">
    <property type="entry name" value="Restriction endonuclease-like"/>
    <property type="match status" value="1"/>
</dbReference>
<keyword evidence="2" id="KW-0378">Hydrolase</keyword>
<dbReference type="GO" id="GO:0009307">
    <property type="term" value="P:DNA restriction-modification system"/>
    <property type="evidence" value="ECO:0007669"/>
    <property type="project" value="InterPro"/>
</dbReference>
<evidence type="ECO:0000259" key="1">
    <source>
        <dbReference type="Pfam" id="PF09019"/>
    </source>
</evidence>
<dbReference type="Proteomes" id="UP000231451">
    <property type="component" value="Unassembled WGS sequence"/>
</dbReference>
<evidence type="ECO:0000313" key="2">
    <source>
        <dbReference type="EMBL" id="PJM75070.1"/>
    </source>
</evidence>
<dbReference type="InterPro" id="IPR015109">
    <property type="entry name" value="Restrct_endonuc_II_EcoRII_C"/>
</dbReference>
<proteinExistence type="predicted"/>
<dbReference type="AlphaFoldDB" id="A0A2M9HE33"/>
<dbReference type="InterPro" id="IPR011335">
    <property type="entry name" value="Restrct_endonuc-II-like"/>
</dbReference>